<dbReference type="EMBL" id="JAYGHX010000003">
    <property type="protein sequence ID" value="MEA5391010.1"/>
    <property type="molecule type" value="Genomic_DNA"/>
</dbReference>
<dbReference type="PROSITE" id="PS50006">
    <property type="entry name" value="FHA_DOMAIN"/>
    <property type="match status" value="1"/>
</dbReference>
<evidence type="ECO:0000313" key="4">
    <source>
        <dbReference type="EMBL" id="MEA5391010.1"/>
    </source>
</evidence>
<dbReference type="InterPro" id="IPR050923">
    <property type="entry name" value="Cell_Proc_Reg/RNA_Proc"/>
</dbReference>
<dbReference type="Gene3D" id="2.60.200.20">
    <property type="match status" value="1"/>
</dbReference>
<keyword evidence="2" id="KW-0472">Membrane</keyword>
<gene>
    <name evidence="4" type="ORF">VB738_07015</name>
</gene>
<comment type="caution">
    <text evidence="4">The sequence shown here is derived from an EMBL/GenBank/DDBJ whole genome shotgun (WGS) entry which is preliminary data.</text>
</comment>
<evidence type="ECO:0000259" key="3">
    <source>
        <dbReference type="PROSITE" id="PS50006"/>
    </source>
</evidence>
<dbReference type="SUPFAM" id="SSF49879">
    <property type="entry name" value="SMAD/FHA domain"/>
    <property type="match status" value="1"/>
</dbReference>
<evidence type="ECO:0000256" key="1">
    <source>
        <dbReference type="SAM" id="MobiDB-lite"/>
    </source>
</evidence>
<dbReference type="Pfam" id="PF00498">
    <property type="entry name" value="FHA"/>
    <property type="match status" value="1"/>
</dbReference>
<proteinExistence type="predicted"/>
<accession>A0ABU5RTG8</accession>
<name>A0ABU5RTG8_9CYAN</name>
<keyword evidence="2" id="KW-1133">Transmembrane helix</keyword>
<feature type="domain" description="FHA" evidence="3">
    <location>
        <begin position="25"/>
        <end position="78"/>
    </location>
</feature>
<dbReference type="CDD" id="cd00060">
    <property type="entry name" value="FHA"/>
    <property type="match status" value="1"/>
</dbReference>
<dbReference type="PANTHER" id="PTHR23308">
    <property type="entry name" value="NUCLEAR INHIBITOR OF PROTEIN PHOSPHATASE-1"/>
    <property type="match status" value="1"/>
</dbReference>
<evidence type="ECO:0000313" key="5">
    <source>
        <dbReference type="Proteomes" id="UP001304461"/>
    </source>
</evidence>
<feature type="region of interest" description="Disordered" evidence="1">
    <location>
        <begin position="103"/>
        <end position="128"/>
    </location>
</feature>
<dbReference type="InterPro" id="IPR000253">
    <property type="entry name" value="FHA_dom"/>
</dbReference>
<dbReference type="SMART" id="SM00240">
    <property type="entry name" value="FHA"/>
    <property type="match status" value="1"/>
</dbReference>
<evidence type="ECO:0000256" key="2">
    <source>
        <dbReference type="SAM" id="Phobius"/>
    </source>
</evidence>
<dbReference type="InterPro" id="IPR008984">
    <property type="entry name" value="SMAD_FHA_dom_sf"/>
</dbReference>
<protein>
    <submittedName>
        <fullName evidence="4">FHA domain-containing protein</fullName>
    </submittedName>
</protein>
<feature type="transmembrane region" description="Helical" evidence="2">
    <location>
        <begin position="164"/>
        <end position="185"/>
    </location>
</feature>
<dbReference type="Proteomes" id="UP001304461">
    <property type="component" value="Unassembled WGS sequence"/>
</dbReference>
<reference evidence="4 5" key="1">
    <citation type="submission" date="2023-12" db="EMBL/GenBank/DDBJ databases">
        <title>Baltic Sea Cyanobacteria.</title>
        <authorList>
            <person name="Delbaje E."/>
            <person name="Fewer D.P."/>
            <person name="Shishido T.K."/>
        </authorList>
    </citation>
    <scope>NUCLEOTIDE SEQUENCE [LARGE SCALE GENOMIC DNA]</scope>
    <source>
        <strain evidence="4 5">UHCC 0139</strain>
    </source>
</reference>
<organism evidence="4 5">
    <name type="scientific">Cyanobium gracile UHCC 0139</name>
    <dbReference type="NCBI Taxonomy" id="3110308"/>
    <lineage>
        <taxon>Bacteria</taxon>
        <taxon>Bacillati</taxon>
        <taxon>Cyanobacteriota</taxon>
        <taxon>Cyanophyceae</taxon>
        <taxon>Synechococcales</taxon>
        <taxon>Prochlorococcaceae</taxon>
        <taxon>Cyanobium</taxon>
    </lineage>
</organism>
<dbReference type="RefSeq" id="WP_323305059.1">
    <property type="nucleotide sequence ID" value="NZ_JAYGHX010000003.1"/>
</dbReference>
<keyword evidence="2" id="KW-0812">Transmembrane</keyword>
<sequence>MSALPRLVLRDDPGRSVPLDPRTPLSIGRDPVCGLCLAEARGVSRHHALVRVSRTRAGQWLLCDTGSANGTWLEGARLKDCRPLSDGDEIRLGLNGPVLQFRASGSPPTSAPPAAPAASPRGRPAPAPVPTAVAGRLDFAGRSLPLDRIRSAYVRSRRRHPQAFSWWLLLCLGGLLLLPFPWLFWPLQAGALAGWIVLGSRWEHLLEVTLQDGLAYRHRFDSLATALAHRNGIRRAMAAVAPAGRRP</sequence>
<keyword evidence="5" id="KW-1185">Reference proteome</keyword>